<protein>
    <submittedName>
        <fullName evidence="1">Uncharacterized protein</fullName>
    </submittedName>
</protein>
<proteinExistence type="predicted"/>
<dbReference type="EMBL" id="QUNI01000007">
    <property type="protein sequence ID" value="REG98108.1"/>
    <property type="molecule type" value="Genomic_DNA"/>
</dbReference>
<name>A0A3E0EIK7_9FLAO</name>
<evidence type="ECO:0000313" key="1">
    <source>
        <dbReference type="EMBL" id="REG98108.1"/>
    </source>
</evidence>
<sequence>MENTRENTNFAECKKVYYAWIKVSYRPEMGKYSRV</sequence>
<reference evidence="1 2" key="1">
    <citation type="submission" date="2018-08" db="EMBL/GenBank/DDBJ databases">
        <title>Genomic Encyclopedia of Archaeal and Bacterial Type Strains, Phase II (KMG-II): from individual species to whole genera.</title>
        <authorList>
            <person name="Goeker M."/>
        </authorList>
    </citation>
    <scope>NUCLEOTIDE SEQUENCE [LARGE SCALE GENOMIC DNA]</scope>
    <source>
        <strain evidence="1 2">DSM 100880</strain>
    </source>
</reference>
<gene>
    <name evidence="1" type="ORF">C8P67_10731</name>
</gene>
<accession>A0A3E0EIK7</accession>
<dbReference type="Proteomes" id="UP000257136">
    <property type="component" value="Unassembled WGS sequence"/>
</dbReference>
<dbReference type="AlphaFoldDB" id="A0A3E0EIK7"/>
<organism evidence="1 2">
    <name type="scientific">Flavobacterium aquicola</name>
    <dbReference type="NCBI Taxonomy" id="1682742"/>
    <lineage>
        <taxon>Bacteria</taxon>
        <taxon>Pseudomonadati</taxon>
        <taxon>Bacteroidota</taxon>
        <taxon>Flavobacteriia</taxon>
        <taxon>Flavobacteriales</taxon>
        <taxon>Flavobacteriaceae</taxon>
        <taxon>Flavobacterium</taxon>
    </lineage>
</organism>
<comment type="caution">
    <text evidence="1">The sequence shown here is derived from an EMBL/GenBank/DDBJ whole genome shotgun (WGS) entry which is preliminary data.</text>
</comment>
<keyword evidence="2" id="KW-1185">Reference proteome</keyword>
<evidence type="ECO:0000313" key="2">
    <source>
        <dbReference type="Proteomes" id="UP000257136"/>
    </source>
</evidence>